<dbReference type="InterPro" id="IPR040594">
    <property type="entry name" value="UNK_Znf_1"/>
</dbReference>
<name>A0A0K0D1X1_ANGCA</name>
<sequence length="86" mass="9910">FTRSGASAGVYPPEAGDVQRVPKYTGELPEPPAHVICTSFSYLNEFRVEACPLFKQHQCQQHRPYTCFNWHFANQRRRSPNFPLKA</sequence>
<dbReference type="WBParaSite" id="ACAC_0000406601-mRNA-1">
    <property type="protein sequence ID" value="ACAC_0000406601-mRNA-1"/>
    <property type="gene ID" value="ACAC_0000406601"/>
</dbReference>
<reference evidence="3" key="2">
    <citation type="submission" date="2017-02" db="UniProtKB">
        <authorList>
            <consortium name="WormBaseParasite"/>
        </authorList>
    </citation>
    <scope>IDENTIFICATION</scope>
</reference>
<dbReference type="Pfam" id="PF18384">
    <property type="entry name" value="zf_CCCH_5"/>
    <property type="match status" value="1"/>
</dbReference>
<keyword evidence="2" id="KW-1185">Reference proteome</keyword>
<evidence type="ECO:0000259" key="1">
    <source>
        <dbReference type="Pfam" id="PF18384"/>
    </source>
</evidence>
<evidence type="ECO:0000313" key="2">
    <source>
        <dbReference type="Proteomes" id="UP000035642"/>
    </source>
</evidence>
<dbReference type="STRING" id="6313.A0A0K0D1X1"/>
<organism evidence="2 3">
    <name type="scientific">Angiostrongylus cantonensis</name>
    <name type="common">Rat lungworm</name>
    <dbReference type="NCBI Taxonomy" id="6313"/>
    <lineage>
        <taxon>Eukaryota</taxon>
        <taxon>Metazoa</taxon>
        <taxon>Ecdysozoa</taxon>
        <taxon>Nematoda</taxon>
        <taxon>Chromadorea</taxon>
        <taxon>Rhabditida</taxon>
        <taxon>Rhabditina</taxon>
        <taxon>Rhabditomorpha</taxon>
        <taxon>Strongyloidea</taxon>
        <taxon>Metastrongylidae</taxon>
        <taxon>Angiostrongylus</taxon>
    </lineage>
</organism>
<dbReference type="Proteomes" id="UP000035642">
    <property type="component" value="Unassembled WGS sequence"/>
</dbReference>
<proteinExistence type="predicted"/>
<evidence type="ECO:0000313" key="3">
    <source>
        <dbReference type="WBParaSite" id="ACAC_0000406601-mRNA-1"/>
    </source>
</evidence>
<dbReference type="AlphaFoldDB" id="A0A0K0D1X1"/>
<protein>
    <submittedName>
        <fullName evidence="3">Zf_CCCH_5 domain-containing protein</fullName>
    </submittedName>
</protein>
<reference evidence="2" key="1">
    <citation type="submission" date="2012-09" db="EMBL/GenBank/DDBJ databases">
        <authorList>
            <person name="Martin A.A."/>
        </authorList>
    </citation>
    <scope>NUCLEOTIDE SEQUENCE</scope>
</reference>
<feature type="domain" description="Unkempt zinc finger" evidence="1">
    <location>
        <begin position="41"/>
        <end position="78"/>
    </location>
</feature>
<accession>A0A0K0D1X1</accession>